<organism evidence="1">
    <name type="scientific">Zea mays</name>
    <name type="common">Maize</name>
    <dbReference type="NCBI Taxonomy" id="4577"/>
    <lineage>
        <taxon>Eukaryota</taxon>
        <taxon>Viridiplantae</taxon>
        <taxon>Streptophyta</taxon>
        <taxon>Embryophyta</taxon>
        <taxon>Tracheophyta</taxon>
        <taxon>Spermatophyta</taxon>
        <taxon>Magnoliopsida</taxon>
        <taxon>Liliopsida</taxon>
        <taxon>Poales</taxon>
        <taxon>Poaceae</taxon>
        <taxon>PACMAD clade</taxon>
        <taxon>Panicoideae</taxon>
        <taxon>Andropogonodae</taxon>
        <taxon>Andropogoneae</taxon>
        <taxon>Tripsacinae</taxon>
        <taxon>Zea</taxon>
    </lineage>
</organism>
<name>C4IYF4_MAIZE</name>
<sequence>MLYLFDRSWARGKLSKNLEDENTHCVVSVARMQVHFVSASWSWICIRSRLTLHVGGVLLFATAARDEGHELEHDVHGVLRRDVEERGCLVADGGAAAGEVGEGADGDEGDAVLVRDEGHGGALHLHGGAPEVGADELAVAGVVGVDVGAAAPGHPRHPGRAGQARRRVHARRQLQPLQLPGERVVALVHGHQNACCRSSGVPEMGKISSGWYHTLLSVFAASSGLPASCPTV</sequence>
<accession>C4IYF4</accession>
<protein>
    <submittedName>
        <fullName evidence="1">Uncharacterized protein</fullName>
    </submittedName>
</protein>
<dbReference type="EMBL" id="BT083601">
    <property type="protein sequence ID" value="ACR33954.1"/>
    <property type="molecule type" value="mRNA"/>
</dbReference>
<reference evidence="1" key="2">
    <citation type="submission" date="2012-06" db="EMBL/GenBank/DDBJ databases">
        <authorList>
            <person name="Yu Y."/>
            <person name="Currie J."/>
            <person name="Lomeli R."/>
            <person name="Angelova A."/>
            <person name="Collura K."/>
            <person name="Wissotski M."/>
            <person name="Campos D."/>
            <person name="Kudrna D."/>
            <person name="Golser W."/>
            <person name="Ashely E."/>
            <person name="Descour A."/>
            <person name="Fernandes J."/>
            <person name="Soderlund C."/>
            <person name="Walbot V."/>
        </authorList>
    </citation>
    <scope>NUCLEOTIDE SEQUENCE</scope>
    <source>
        <strain evidence="1">B73</strain>
    </source>
</reference>
<proteinExistence type="evidence at transcript level"/>
<dbReference type="AlphaFoldDB" id="C4IYF4"/>
<reference evidence="1" key="1">
    <citation type="journal article" date="2009" name="PLoS Genet.">
        <title>Sequencing, mapping, and analysis of 27,455 maize full-length cDNAs.</title>
        <authorList>
            <person name="Soderlund C."/>
            <person name="Descour A."/>
            <person name="Kudrna D."/>
            <person name="Bomhoff M."/>
            <person name="Boyd L."/>
            <person name="Currie J."/>
            <person name="Angelova A."/>
            <person name="Collura K."/>
            <person name="Wissotski M."/>
            <person name="Ashley E."/>
            <person name="Morrow D."/>
            <person name="Fernandes J."/>
            <person name="Walbot V."/>
            <person name="Yu Y."/>
        </authorList>
    </citation>
    <scope>NUCLEOTIDE SEQUENCE</scope>
    <source>
        <strain evidence="1">B73</strain>
    </source>
</reference>
<evidence type="ECO:0000313" key="1">
    <source>
        <dbReference type="EMBL" id="ACR33954.1"/>
    </source>
</evidence>